<dbReference type="Pfam" id="PF01037">
    <property type="entry name" value="AsnC_trans_reg"/>
    <property type="match status" value="1"/>
</dbReference>
<keyword evidence="1" id="KW-0805">Transcription regulation</keyword>
<dbReference type="GO" id="GO:0043200">
    <property type="term" value="P:response to amino acid"/>
    <property type="evidence" value="ECO:0007669"/>
    <property type="project" value="TreeGrafter"/>
</dbReference>
<dbReference type="PANTHER" id="PTHR30154">
    <property type="entry name" value="LEUCINE-RESPONSIVE REGULATORY PROTEIN"/>
    <property type="match status" value="1"/>
</dbReference>
<accession>A0A560FXS5</accession>
<dbReference type="Gene3D" id="1.10.10.10">
    <property type="entry name" value="Winged helix-like DNA-binding domain superfamily/Winged helix DNA-binding domain"/>
    <property type="match status" value="1"/>
</dbReference>
<dbReference type="PROSITE" id="PS00519">
    <property type="entry name" value="HTH_ASNC_1"/>
    <property type="match status" value="1"/>
</dbReference>
<dbReference type="InterPro" id="IPR036388">
    <property type="entry name" value="WH-like_DNA-bd_sf"/>
</dbReference>
<dbReference type="RefSeq" id="WP_145617666.1">
    <property type="nucleotide sequence ID" value="NZ_JAYNFR010000052.1"/>
</dbReference>
<dbReference type="CDD" id="cd00090">
    <property type="entry name" value="HTH_ARSR"/>
    <property type="match status" value="1"/>
</dbReference>
<evidence type="ECO:0000259" key="4">
    <source>
        <dbReference type="PROSITE" id="PS50956"/>
    </source>
</evidence>
<proteinExistence type="predicted"/>
<gene>
    <name evidence="5" type="ORF">FBZ88_108200</name>
</gene>
<protein>
    <submittedName>
        <fullName evidence="5">AsnC family transcriptional regulator</fullName>
    </submittedName>
</protein>
<dbReference type="InterPro" id="IPR019888">
    <property type="entry name" value="Tscrpt_reg_AsnC-like"/>
</dbReference>
<sequence length="167" mass="18733">MEHLDKTDIRLLQLLQEDASQSIAQLADAVALSTNACWRRVKQLEEAGIIRRRVALLDADLLGCGITVFVAIRTNQHDEDWLETFARGVADIPEIVEFYRMSGDVDYLLKVLVADIPHYDRVYKRLIKVTKLTDVSSSFAMERIKSTTAIPLPGPLPGPLPDPLPRP</sequence>
<evidence type="ECO:0000313" key="5">
    <source>
        <dbReference type="EMBL" id="TWB26435.1"/>
    </source>
</evidence>
<dbReference type="GO" id="GO:0006355">
    <property type="term" value="P:regulation of DNA-templated transcription"/>
    <property type="evidence" value="ECO:0007669"/>
    <property type="project" value="UniProtKB-ARBA"/>
</dbReference>
<dbReference type="AlphaFoldDB" id="A0A560FXS5"/>
<evidence type="ECO:0000256" key="1">
    <source>
        <dbReference type="ARBA" id="ARBA00023015"/>
    </source>
</evidence>
<dbReference type="Pfam" id="PF13412">
    <property type="entry name" value="HTH_24"/>
    <property type="match status" value="1"/>
</dbReference>
<evidence type="ECO:0000256" key="3">
    <source>
        <dbReference type="ARBA" id="ARBA00023163"/>
    </source>
</evidence>
<dbReference type="InterPro" id="IPR011008">
    <property type="entry name" value="Dimeric_a/b-barrel"/>
</dbReference>
<dbReference type="Proteomes" id="UP000316545">
    <property type="component" value="Unassembled WGS sequence"/>
</dbReference>
<organism evidence="5 6">
    <name type="scientific">Nitrospirillum amazonense</name>
    <dbReference type="NCBI Taxonomy" id="28077"/>
    <lineage>
        <taxon>Bacteria</taxon>
        <taxon>Pseudomonadati</taxon>
        <taxon>Pseudomonadota</taxon>
        <taxon>Alphaproteobacteria</taxon>
        <taxon>Rhodospirillales</taxon>
        <taxon>Azospirillaceae</taxon>
        <taxon>Nitrospirillum</taxon>
    </lineage>
</organism>
<feature type="domain" description="HTH asnC-type" evidence="4">
    <location>
        <begin position="4"/>
        <end position="67"/>
    </location>
</feature>
<comment type="caution">
    <text evidence="5">The sequence shown here is derived from an EMBL/GenBank/DDBJ whole genome shotgun (WGS) entry which is preliminary data.</text>
</comment>
<dbReference type="InterPro" id="IPR019885">
    <property type="entry name" value="Tscrpt_reg_HTH_AsnC-type_CS"/>
</dbReference>
<dbReference type="EMBL" id="VITO01000008">
    <property type="protein sequence ID" value="TWB26435.1"/>
    <property type="molecule type" value="Genomic_DNA"/>
</dbReference>
<keyword evidence="3" id="KW-0804">Transcription</keyword>
<keyword evidence="6" id="KW-1185">Reference proteome</keyword>
<evidence type="ECO:0000256" key="2">
    <source>
        <dbReference type="ARBA" id="ARBA00023125"/>
    </source>
</evidence>
<dbReference type="InterPro" id="IPR011991">
    <property type="entry name" value="ArsR-like_HTH"/>
</dbReference>
<dbReference type="SUPFAM" id="SSF46785">
    <property type="entry name" value="Winged helix' DNA-binding domain"/>
    <property type="match status" value="1"/>
</dbReference>
<name>A0A560FXS5_9PROT</name>
<dbReference type="PROSITE" id="PS50956">
    <property type="entry name" value="HTH_ASNC_2"/>
    <property type="match status" value="1"/>
</dbReference>
<dbReference type="SUPFAM" id="SSF54909">
    <property type="entry name" value="Dimeric alpha+beta barrel"/>
    <property type="match status" value="1"/>
</dbReference>
<dbReference type="GO" id="GO:0043565">
    <property type="term" value="F:sequence-specific DNA binding"/>
    <property type="evidence" value="ECO:0007669"/>
    <property type="project" value="InterPro"/>
</dbReference>
<dbReference type="PRINTS" id="PR00033">
    <property type="entry name" value="HTHASNC"/>
</dbReference>
<keyword evidence="2" id="KW-0238">DNA-binding</keyword>
<dbReference type="InterPro" id="IPR036390">
    <property type="entry name" value="WH_DNA-bd_sf"/>
</dbReference>
<dbReference type="GO" id="GO:0005829">
    <property type="term" value="C:cytosol"/>
    <property type="evidence" value="ECO:0007669"/>
    <property type="project" value="TreeGrafter"/>
</dbReference>
<dbReference type="InterPro" id="IPR000485">
    <property type="entry name" value="AsnC-type_HTH_dom"/>
</dbReference>
<evidence type="ECO:0000313" key="6">
    <source>
        <dbReference type="Proteomes" id="UP000316545"/>
    </source>
</evidence>
<dbReference type="InterPro" id="IPR019887">
    <property type="entry name" value="Tscrpt_reg_AsnC/Lrp_C"/>
</dbReference>
<dbReference type="PANTHER" id="PTHR30154:SF17">
    <property type="entry name" value="DNA-BINDING TRANSCRIPTIONAL ACTIVATOR DECR"/>
    <property type="match status" value="1"/>
</dbReference>
<reference evidence="5 6" key="1">
    <citation type="submission" date="2019-06" db="EMBL/GenBank/DDBJ databases">
        <title>Genomic Encyclopedia of Type Strains, Phase IV (KMG-V): Genome sequencing to study the core and pangenomes of soil and plant-associated prokaryotes.</title>
        <authorList>
            <person name="Whitman W."/>
        </authorList>
    </citation>
    <scope>NUCLEOTIDE SEQUENCE [LARGE SCALE GENOMIC DNA]</scope>
    <source>
        <strain evidence="5 6">BR 11865</strain>
    </source>
</reference>
<dbReference type="Gene3D" id="3.30.70.920">
    <property type="match status" value="1"/>
</dbReference>
<dbReference type="SMART" id="SM00344">
    <property type="entry name" value="HTH_ASNC"/>
    <property type="match status" value="1"/>
</dbReference>